<dbReference type="PROSITE" id="PS50110">
    <property type="entry name" value="RESPONSE_REGULATORY"/>
    <property type="match status" value="1"/>
</dbReference>
<sequence length="273" mass="29730">MSENPVNVAVIGIPEQEEKRLQAAFKHSETRATTYVFAELNARPDILMVNADEPSALVQWRQYRDRLDNSGLAIPSSVLVSQNREFQTKHYQVRRPLIASRAISILDQVASNELGLSSDVAFSATSQPTSATAGSQPAPSVASSSYAALVVDDSLPVRIQLDQALKRFAEKVDFAETGEEAFELINSNTYDLIFLDVILPGVDGYEICKVIKQGKAKETPVIMLTGNSSPADRIKGKLAGCDTYLIKPVGEAVFQEVVQNYLKKPRAVGSATV</sequence>
<evidence type="ECO:0000259" key="4">
    <source>
        <dbReference type="PROSITE" id="PS50110"/>
    </source>
</evidence>
<evidence type="ECO:0000256" key="1">
    <source>
        <dbReference type="ARBA" id="ARBA00022553"/>
    </source>
</evidence>
<dbReference type="SUPFAM" id="SSF52172">
    <property type="entry name" value="CheY-like"/>
    <property type="match status" value="1"/>
</dbReference>
<dbReference type="EMBL" id="JANUCT010000003">
    <property type="protein sequence ID" value="MCS3902493.1"/>
    <property type="molecule type" value="Genomic_DNA"/>
</dbReference>
<dbReference type="InterPro" id="IPR011006">
    <property type="entry name" value="CheY-like_superfamily"/>
</dbReference>
<keyword evidence="6" id="KW-1185">Reference proteome</keyword>
<dbReference type="SMART" id="SM00448">
    <property type="entry name" value="REC"/>
    <property type="match status" value="1"/>
</dbReference>
<dbReference type="Proteomes" id="UP001204445">
    <property type="component" value="Unassembled WGS sequence"/>
</dbReference>
<evidence type="ECO:0000256" key="2">
    <source>
        <dbReference type="ARBA" id="ARBA00023012"/>
    </source>
</evidence>
<dbReference type="InterPro" id="IPR001789">
    <property type="entry name" value="Sig_transdc_resp-reg_receiver"/>
</dbReference>
<keyword evidence="2" id="KW-0902">Two-component regulatory system</keyword>
<dbReference type="AlphaFoldDB" id="A0AAE3HJP7"/>
<dbReference type="Pfam" id="PF00072">
    <property type="entry name" value="Response_reg"/>
    <property type="match status" value="1"/>
</dbReference>
<dbReference type="RefSeq" id="WP_259054034.1">
    <property type="nucleotide sequence ID" value="NZ_JANUCT010000003.1"/>
</dbReference>
<evidence type="ECO:0000313" key="5">
    <source>
        <dbReference type="EMBL" id="MCS3902493.1"/>
    </source>
</evidence>
<reference evidence="5" key="1">
    <citation type="submission" date="2022-08" db="EMBL/GenBank/DDBJ databases">
        <title>Genomic Encyclopedia of Type Strains, Phase III (KMG-III): the genomes of soil and plant-associated and newly described type strains.</title>
        <authorList>
            <person name="Whitman W."/>
        </authorList>
    </citation>
    <scope>NUCLEOTIDE SEQUENCE</scope>
    <source>
        <strain evidence="5">HMT 1</strain>
    </source>
</reference>
<dbReference type="Gene3D" id="3.40.50.2300">
    <property type="match status" value="1"/>
</dbReference>
<feature type="domain" description="Response regulatory" evidence="4">
    <location>
        <begin position="147"/>
        <end position="262"/>
    </location>
</feature>
<dbReference type="CDD" id="cd17574">
    <property type="entry name" value="REC_OmpR"/>
    <property type="match status" value="1"/>
</dbReference>
<organism evidence="5 6">
    <name type="scientific">Methylohalomonas lacus</name>
    <dbReference type="NCBI Taxonomy" id="398773"/>
    <lineage>
        <taxon>Bacteria</taxon>
        <taxon>Pseudomonadati</taxon>
        <taxon>Pseudomonadota</taxon>
        <taxon>Gammaproteobacteria</taxon>
        <taxon>Methylohalomonadales</taxon>
        <taxon>Methylohalomonadaceae</taxon>
        <taxon>Methylohalomonas</taxon>
    </lineage>
</organism>
<feature type="modified residue" description="4-aspartylphosphate" evidence="3">
    <location>
        <position position="196"/>
    </location>
</feature>
<dbReference type="InterPro" id="IPR050595">
    <property type="entry name" value="Bact_response_regulator"/>
</dbReference>
<dbReference type="PANTHER" id="PTHR44591:SF14">
    <property type="entry name" value="PROTEIN PILG"/>
    <property type="match status" value="1"/>
</dbReference>
<evidence type="ECO:0000313" key="6">
    <source>
        <dbReference type="Proteomes" id="UP001204445"/>
    </source>
</evidence>
<evidence type="ECO:0000256" key="3">
    <source>
        <dbReference type="PROSITE-ProRule" id="PRU00169"/>
    </source>
</evidence>
<protein>
    <submittedName>
        <fullName evidence="5">Twitching motility two-component system response regulator PilG</fullName>
    </submittedName>
</protein>
<dbReference type="GO" id="GO:0000160">
    <property type="term" value="P:phosphorelay signal transduction system"/>
    <property type="evidence" value="ECO:0007669"/>
    <property type="project" value="UniProtKB-KW"/>
</dbReference>
<name>A0AAE3HJP7_9GAMM</name>
<comment type="caution">
    <text evidence="5">The sequence shown here is derived from an EMBL/GenBank/DDBJ whole genome shotgun (WGS) entry which is preliminary data.</text>
</comment>
<gene>
    <name evidence="5" type="ORF">J2T55_000497</name>
</gene>
<dbReference type="PANTHER" id="PTHR44591">
    <property type="entry name" value="STRESS RESPONSE REGULATOR PROTEIN 1"/>
    <property type="match status" value="1"/>
</dbReference>
<keyword evidence="1 3" id="KW-0597">Phosphoprotein</keyword>
<accession>A0AAE3HJP7</accession>
<proteinExistence type="predicted"/>